<dbReference type="PANTHER" id="PTHR43418:SF7">
    <property type="entry name" value="CARBAMOYL-PHOSPHATE SYNTHASE SMALL CHAIN"/>
    <property type="match status" value="1"/>
</dbReference>
<feature type="domain" description="Carbamoyl-phosphate synthase small subunit N-terminal" evidence="12">
    <location>
        <begin position="1"/>
        <end position="131"/>
    </location>
</feature>
<evidence type="ECO:0000256" key="5">
    <source>
        <dbReference type="ARBA" id="ARBA00022741"/>
    </source>
</evidence>
<evidence type="ECO:0000256" key="6">
    <source>
        <dbReference type="ARBA" id="ARBA00022840"/>
    </source>
</evidence>
<dbReference type="AlphaFoldDB" id="A0A942Z4A1"/>
<feature type="binding site" evidence="11">
    <location>
        <position position="291"/>
    </location>
    <ligand>
        <name>L-glutamine</name>
        <dbReference type="ChEBI" id="CHEBI:58359"/>
    </ligand>
</feature>
<keyword evidence="8 11" id="KW-0665">Pyrimidine biosynthesis</keyword>
<dbReference type="Pfam" id="PF00117">
    <property type="entry name" value="GATase"/>
    <property type="match status" value="1"/>
</dbReference>
<organism evidence="13 14">
    <name type="scientific">Lederbergia citrea</name>
    <dbReference type="NCBI Taxonomy" id="2833581"/>
    <lineage>
        <taxon>Bacteria</taxon>
        <taxon>Bacillati</taxon>
        <taxon>Bacillota</taxon>
        <taxon>Bacilli</taxon>
        <taxon>Bacillales</taxon>
        <taxon>Bacillaceae</taxon>
        <taxon>Lederbergia</taxon>
    </lineage>
</organism>
<comment type="pathway">
    <text evidence="2 11">Amino-acid biosynthesis; L-arginine biosynthesis; carbamoyl phosphate from bicarbonate: step 1/1.</text>
</comment>
<keyword evidence="4 11" id="KW-0436">Ligase</keyword>
<dbReference type="NCBIfam" id="TIGR01368">
    <property type="entry name" value="CPSaseIIsmall"/>
    <property type="match status" value="1"/>
</dbReference>
<evidence type="ECO:0000256" key="1">
    <source>
        <dbReference type="ARBA" id="ARBA00004812"/>
    </source>
</evidence>
<dbReference type="EMBL" id="JAGYPN010000001">
    <property type="protein sequence ID" value="MBS4221566.1"/>
    <property type="molecule type" value="Genomic_DNA"/>
</dbReference>
<dbReference type="InterPro" id="IPR006274">
    <property type="entry name" value="CarbamoylP_synth_ssu"/>
</dbReference>
<dbReference type="InterPro" id="IPR017926">
    <property type="entry name" value="GATASE"/>
</dbReference>
<keyword evidence="11" id="KW-0055">Arginine biosynthesis</keyword>
<dbReference type="InterPro" id="IPR036480">
    <property type="entry name" value="CarbP_synth_ssu_N_sf"/>
</dbReference>
<keyword evidence="5 11" id="KW-0547">Nucleotide-binding</keyword>
<proteinExistence type="inferred from homology"/>
<keyword evidence="14" id="KW-1185">Reference proteome</keyword>
<dbReference type="Pfam" id="PF00988">
    <property type="entry name" value="CPSase_sm_chain"/>
    <property type="match status" value="1"/>
</dbReference>
<comment type="caution">
    <text evidence="11">Lacks conserved residue(s) required for the propagation of feature annotation.</text>
</comment>
<dbReference type="InterPro" id="IPR050472">
    <property type="entry name" value="Anth_synth/Amidotransfase"/>
</dbReference>
<name>A0A942Z4A1_9BACI</name>
<feature type="active site" evidence="11">
    <location>
        <position position="333"/>
    </location>
</feature>
<evidence type="ECO:0000256" key="9">
    <source>
        <dbReference type="ARBA" id="ARBA00048816"/>
    </source>
</evidence>
<keyword evidence="11" id="KW-0028">Amino-acid biosynthesis</keyword>
<keyword evidence="7 11" id="KW-0315">Glutamine amidotransferase</keyword>
<evidence type="ECO:0000256" key="3">
    <source>
        <dbReference type="ARBA" id="ARBA00007800"/>
    </source>
</evidence>
<feature type="binding site" evidence="11">
    <location>
        <position position="250"/>
    </location>
    <ligand>
        <name>L-glutamine</name>
        <dbReference type="ChEBI" id="CHEBI:58359"/>
    </ligand>
</feature>
<dbReference type="GO" id="GO:0006526">
    <property type="term" value="P:L-arginine biosynthetic process"/>
    <property type="evidence" value="ECO:0007669"/>
    <property type="project" value="UniProtKB-UniRule"/>
</dbReference>
<dbReference type="SMART" id="SM01097">
    <property type="entry name" value="CPSase_sm_chain"/>
    <property type="match status" value="1"/>
</dbReference>
<dbReference type="EC" id="6.3.5.5" evidence="11"/>
<comment type="catalytic activity">
    <reaction evidence="10 11">
        <text>L-glutamine + H2O = L-glutamate + NH4(+)</text>
        <dbReference type="Rhea" id="RHEA:15889"/>
        <dbReference type="ChEBI" id="CHEBI:15377"/>
        <dbReference type="ChEBI" id="CHEBI:28938"/>
        <dbReference type="ChEBI" id="CHEBI:29985"/>
        <dbReference type="ChEBI" id="CHEBI:58359"/>
    </reaction>
</comment>
<feature type="binding site" evidence="11">
    <location>
        <position position="288"/>
    </location>
    <ligand>
        <name>L-glutamine</name>
        <dbReference type="ChEBI" id="CHEBI:58359"/>
    </ligand>
</feature>
<dbReference type="Proteomes" id="UP000676456">
    <property type="component" value="Unassembled WGS sequence"/>
</dbReference>
<dbReference type="GO" id="GO:0006207">
    <property type="term" value="P:'de novo' pyrimidine nucleobase biosynthetic process"/>
    <property type="evidence" value="ECO:0007669"/>
    <property type="project" value="InterPro"/>
</dbReference>
<feature type="binding site" evidence="11">
    <location>
        <position position="221"/>
    </location>
    <ligand>
        <name>L-glutamine</name>
        <dbReference type="ChEBI" id="CHEBI:58359"/>
    </ligand>
</feature>
<dbReference type="GO" id="GO:0005524">
    <property type="term" value="F:ATP binding"/>
    <property type="evidence" value="ECO:0007669"/>
    <property type="project" value="UniProtKB-UniRule"/>
</dbReference>
<evidence type="ECO:0000256" key="8">
    <source>
        <dbReference type="ARBA" id="ARBA00022975"/>
    </source>
</evidence>
<evidence type="ECO:0000256" key="2">
    <source>
        <dbReference type="ARBA" id="ARBA00005077"/>
    </source>
</evidence>
<dbReference type="SUPFAM" id="SSF52317">
    <property type="entry name" value="Class I glutamine amidotransferase-like"/>
    <property type="match status" value="1"/>
</dbReference>
<evidence type="ECO:0000256" key="10">
    <source>
        <dbReference type="ARBA" id="ARBA00049285"/>
    </source>
</evidence>
<dbReference type="InterPro" id="IPR002474">
    <property type="entry name" value="CarbamoylP_synth_ssu_N"/>
</dbReference>
<evidence type="ECO:0000313" key="14">
    <source>
        <dbReference type="Proteomes" id="UP000676456"/>
    </source>
</evidence>
<dbReference type="InterPro" id="IPR035686">
    <property type="entry name" value="CPSase_GATase1"/>
</dbReference>
<comment type="subunit">
    <text evidence="11">Composed of two chains; the small (or glutamine) chain promotes the hydrolysis of glutamine to ammonia, which is used by the large (or ammonia) chain to synthesize carbamoyl phosphate. Tetramer of heterodimers (alpha,beta)4.</text>
</comment>
<dbReference type="GO" id="GO:0004088">
    <property type="term" value="F:carbamoyl-phosphate synthase (glutamine-hydrolyzing) activity"/>
    <property type="evidence" value="ECO:0007669"/>
    <property type="project" value="UniProtKB-UniRule"/>
</dbReference>
<comment type="pathway">
    <text evidence="1 11">Pyrimidine metabolism; UMP biosynthesis via de novo pathway; (S)-dihydroorotate from bicarbonate: step 1/3.</text>
</comment>
<dbReference type="GO" id="GO:0006541">
    <property type="term" value="P:glutamine metabolic process"/>
    <property type="evidence" value="ECO:0007669"/>
    <property type="project" value="InterPro"/>
</dbReference>
<accession>A0A942Z4A1</accession>
<dbReference type="HAMAP" id="MF_01209">
    <property type="entry name" value="CPSase_S_chain"/>
    <property type="match status" value="1"/>
</dbReference>
<evidence type="ECO:0000259" key="12">
    <source>
        <dbReference type="SMART" id="SM01097"/>
    </source>
</evidence>
<sequence>MKRKLILEDGTTLIGTAFGSERETSGEVVFNTSMTGYQEAISDPSNYGQILTFSYPLIGNYGINRDDFESIQPVIKGIIAKEVCDFPSNWRSSMSLSEFLKLKNIPGISGIDTRMLTRLIRNKGILKGAICSADENTGDVLARLRAMIPSVDAVKQVSTAKPYPSPGRGKNVVVVDLGLKHGILRELTNRGCDVTVVPYHTQAEEILTLSPDGVLLSNGPGNPEHVLEVCEMIKVIQREVALFGIGLGHQLFALANGCRIEKMLFGHRGSSYPVKDLTTGKIIFTAQNHGYEVTEGSVNSATLSITHRALNGGSIEGLAHQIFPAFSLQYEPEASPGSEDGKQAFDRFIDIMNEQDGKVEQHAETY</sequence>
<evidence type="ECO:0000256" key="4">
    <source>
        <dbReference type="ARBA" id="ARBA00022598"/>
    </source>
</evidence>
<feature type="binding site" evidence="11">
    <location>
        <position position="45"/>
    </location>
    <ligand>
        <name>L-glutamine</name>
        <dbReference type="ChEBI" id="CHEBI:58359"/>
    </ligand>
</feature>
<dbReference type="NCBIfam" id="NF009475">
    <property type="entry name" value="PRK12838.1"/>
    <property type="match status" value="1"/>
</dbReference>
<comment type="caution">
    <text evidence="13">The sequence shown here is derived from an EMBL/GenBank/DDBJ whole genome shotgun (WGS) entry which is preliminary data.</text>
</comment>
<dbReference type="InterPro" id="IPR029062">
    <property type="entry name" value="Class_I_gatase-like"/>
</dbReference>
<comment type="similarity">
    <text evidence="3 11">Belongs to the CarA family.</text>
</comment>
<comment type="function">
    <text evidence="11">Small subunit of the glutamine-dependent carbamoyl phosphate synthetase (CPSase). CPSase catalyzes the formation of carbamoyl phosphate from the ammonia moiety of glutamine, carbonate, and phosphate donated by ATP, constituting the first step of 2 biosynthetic pathways, one leading to arginine and/or urea and the other to pyrimidine nucleotides. The small subunit (glutamine amidotransferase) binds and cleaves glutamine to supply the large subunit with the substrate ammonia.</text>
</comment>
<dbReference type="Gene3D" id="3.40.50.880">
    <property type="match status" value="1"/>
</dbReference>
<dbReference type="PROSITE" id="PS51273">
    <property type="entry name" value="GATASE_TYPE_1"/>
    <property type="match status" value="1"/>
</dbReference>
<comment type="catalytic activity">
    <reaction evidence="9 11">
        <text>hydrogencarbonate + L-glutamine + 2 ATP + H2O = carbamoyl phosphate + L-glutamate + 2 ADP + phosphate + 2 H(+)</text>
        <dbReference type="Rhea" id="RHEA:18633"/>
        <dbReference type="ChEBI" id="CHEBI:15377"/>
        <dbReference type="ChEBI" id="CHEBI:15378"/>
        <dbReference type="ChEBI" id="CHEBI:17544"/>
        <dbReference type="ChEBI" id="CHEBI:29985"/>
        <dbReference type="ChEBI" id="CHEBI:30616"/>
        <dbReference type="ChEBI" id="CHEBI:43474"/>
        <dbReference type="ChEBI" id="CHEBI:58228"/>
        <dbReference type="ChEBI" id="CHEBI:58359"/>
        <dbReference type="ChEBI" id="CHEBI:456216"/>
        <dbReference type="EC" id="6.3.5.5"/>
    </reaction>
</comment>
<gene>
    <name evidence="11" type="primary">carA</name>
    <name evidence="13" type="ORF">KHA91_02190</name>
</gene>
<dbReference type="GO" id="GO:0044205">
    <property type="term" value="P:'de novo' UMP biosynthetic process"/>
    <property type="evidence" value="ECO:0007669"/>
    <property type="project" value="UniProtKB-UniRule"/>
</dbReference>
<evidence type="ECO:0000256" key="11">
    <source>
        <dbReference type="HAMAP-Rule" id="MF_01209"/>
    </source>
</evidence>
<reference evidence="13 14" key="1">
    <citation type="submission" date="2021-05" db="EMBL/GenBank/DDBJ databases">
        <title>Novel Bacillus species.</title>
        <authorList>
            <person name="Liu G."/>
        </authorList>
    </citation>
    <scope>NUCLEOTIDE SEQUENCE [LARGE SCALE GENOMIC DNA]</scope>
    <source>
        <strain evidence="13 14">FJAT-49682</strain>
    </source>
</reference>
<feature type="binding site" evidence="11">
    <location>
        <position position="290"/>
    </location>
    <ligand>
        <name>L-glutamine</name>
        <dbReference type="ChEBI" id="CHEBI:58359"/>
    </ligand>
</feature>
<dbReference type="PRINTS" id="PR00096">
    <property type="entry name" value="GATASE"/>
</dbReference>
<dbReference type="RefSeq" id="WP_213096581.1">
    <property type="nucleotide sequence ID" value="NZ_JAGYPN010000001.1"/>
</dbReference>
<evidence type="ECO:0000313" key="13">
    <source>
        <dbReference type="EMBL" id="MBS4221566.1"/>
    </source>
</evidence>
<feature type="region of interest" description="CPSase" evidence="11">
    <location>
        <begin position="1"/>
        <end position="170"/>
    </location>
</feature>
<dbReference type="Gene3D" id="3.50.30.20">
    <property type="entry name" value="Carbamoyl-phosphate synthase small subunit, N-terminal domain"/>
    <property type="match status" value="1"/>
</dbReference>
<dbReference type="CDD" id="cd01744">
    <property type="entry name" value="GATase1_CPSase"/>
    <property type="match status" value="1"/>
</dbReference>
<evidence type="ECO:0000256" key="7">
    <source>
        <dbReference type="ARBA" id="ARBA00022962"/>
    </source>
</evidence>
<keyword evidence="6 11" id="KW-0067">ATP-binding</keyword>
<dbReference type="SUPFAM" id="SSF52021">
    <property type="entry name" value="Carbamoyl phosphate synthetase, small subunit N-terminal domain"/>
    <property type="match status" value="1"/>
</dbReference>
<feature type="binding site" evidence="11">
    <location>
        <position position="219"/>
    </location>
    <ligand>
        <name>L-glutamine</name>
        <dbReference type="ChEBI" id="CHEBI:58359"/>
    </ligand>
</feature>
<dbReference type="PANTHER" id="PTHR43418">
    <property type="entry name" value="MULTIFUNCTIONAL TRYPTOPHAN BIOSYNTHESIS PROTEIN-RELATED"/>
    <property type="match status" value="1"/>
</dbReference>
<dbReference type="PRINTS" id="PR00099">
    <property type="entry name" value="CPSGATASE"/>
</dbReference>
<protein>
    <recommendedName>
        <fullName evidence="11">Carbamoyl phosphate synthase small chain</fullName>
        <ecNumber evidence="11">6.3.5.5</ecNumber>
    </recommendedName>
    <alternativeName>
        <fullName evidence="11">Carbamoyl phosphate synthetase glutamine chain</fullName>
    </alternativeName>
</protein>
<feature type="binding site" evidence="11">
    <location>
        <position position="247"/>
    </location>
    <ligand>
        <name>L-glutamine</name>
        <dbReference type="ChEBI" id="CHEBI:58359"/>
    </ligand>
</feature>
<dbReference type="FunFam" id="3.50.30.20:FF:000001">
    <property type="entry name" value="Carbamoyl-phosphate synthase small chain"/>
    <property type="match status" value="1"/>
</dbReference>